<dbReference type="InterPro" id="IPR056632">
    <property type="entry name" value="DUF7730"/>
</dbReference>
<feature type="region of interest" description="Disordered" evidence="1">
    <location>
        <begin position="1"/>
        <end position="22"/>
    </location>
</feature>
<dbReference type="AlphaFoldDB" id="A0AAV9JC38"/>
<evidence type="ECO:0000313" key="3">
    <source>
        <dbReference type="EMBL" id="KAK4542653.1"/>
    </source>
</evidence>
<organism evidence="3 4">
    <name type="scientific">Oleoguttula mirabilis</name>
    <dbReference type="NCBI Taxonomy" id="1507867"/>
    <lineage>
        <taxon>Eukaryota</taxon>
        <taxon>Fungi</taxon>
        <taxon>Dikarya</taxon>
        <taxon>Ascomycota</taxon>
        <taxon>Pezizomycotina</taxon>
        <taxon>Dothideomycetes</taxon>
        <taxon>Dothideomycetidae</taxon>
        <taxon>Mycosphaerellales</taxon>
        <taxon>Teratosphaeriaceae</taxon>
        <taxon>Oleoguttula</taxon>
    </lineage>
</organism>
<evidence type="ECO:0000256" key="1">
    <source>
        <dbReference type="SAM" id="MobiDB-lite"/>
    </source>
</evidence>
<evidence type="ECO:0000313" key="4">
    <source>
        <dbReference type="Proteomes" id="UP001324427"/>
    </source>
</evidence>
<name>A0AAV9JC38_9PEZI</name>
<accession>A0AAV9JC38</accession>
<dbReference type="PANTHER" id="PTHR38790:SF4">
    <property type="entry name" value="2EXR DOMAIN-CONTAINING PROTEIN"/>
    <property type="match status" value="1"/>
</dbReference>
<protein>
    <recommendedName>
        <fullName evidence="2">DUF7730 domain-containing protein</fullName>
    </recommendedName>
</protein>
<dbReference type="PANTHER" id="PTHR38790">
    <property type="entry name" value="2EXR DOMAIN-CONTAINING PROTEIN-RELATED"/>
    <property type="match status" value="1"/>
</dbReference>
<proteinExistence type="predicted"/>
<reference evidence="3 4" key="1">
    <citation type="submission" date="2021-11" db="EMBL/GenBank/DDBJ databases">
        <title>Black yeast isolated from Biological Soil Crust.</title>
        <authorList>
            <person name="Kurbessoian T."/>
        </authorList>
    </citation>
    <scope>NUCLEOTIDE SEQUENCE [LARGE SCALE GENOMIC DNA]</scope>
    <source>
        <strain evidence="3 4">CCFEE 5522</strain>
    </source>
</reference>
<dbReference type="Pfam" id="PF24864">
    <property type="entry name" value="DUF7730"/>
    <property type="match status" value="1"/>
</dbReference>
<gene>
    <name evidence="3" type="ORF">LTR36_006225</name>
</gene>
<comment type="caution">
    <text evidence="3">The sequence shown here is derived from an EMBL/GenBank/DDBJ whole genome shotgun (WGS) entry which is preliminary data.</text>
</comment>
<evidence type="ECO:0000259" key="2">
    <source>
        <dbReference type="Pfam" id="PF24864"/>
    </source>
</evidence>
<feature type="domain" description="DUF7730" evidence="2">
    <location>
        <begin position="45"/>
        <end position="157"/>
    </location>
</feature>
<sequence>MVSDRKLRARAQPATTESIRRARPSRILNTGKKALLSNAIAQGNSTQSNLLSLPAELRNRIYGLVLGGQTLHIYSHTHYDHGSKRRIRNSGHHICCAKVQDDEFAQIVRHADEVFEIHREAALMPFQYNTFAMDDSVYQEPFFERFVPAQIRAITSLSWYSRYGIFLSKLKPRFAGLTKLVAIMRLQPYYERTFRERIDDAKRLREAIGFSSSRDYLVASATVCFLRGRGDWNELKQQADPAYSDLSGKVEKAMMT</sequence>
<keyword evidence="4" id="KW-1185">Reference proteome</keyword>
<dbReference type="Proteomes" id="UP001324427">
    <property type="component" value="Unassembled WGS sequence"/>
</dbReference>
<dbReference type="EMBL" id="JAVFHQ010000039">
    <property type="protein sequence ID" value="KAK4542653.1"/>
    <property type="molecule type" value="Genomic_DNA"/>
</dbReference>